<dbReference type="RefSeq" id="WP_081177227.1">
    <property type="nucleotide sequence ID" value="NZ_MSPX01000019.1"/>
</dbReference>
<dbReference type="SUPFAM" id="SSF143100">
    <property type="entry name" value="TTHA1013/TTHA0281-like"/>
    <property type="match status" value="1"/>
</dbReference>
<sequence>MAWYKLAIQPDGDVWLVTSEDFPELVTFGQTQEEACRNGRDAIEEAIAGRIADGEDIPLPLNDDECNGGRLIELPMMIHLKAAIYMIMRSKGWTRADLQRALGWAHREQIDRLFRLEHQTKLDSIQEAFKALGAPLKIEIPIEAYEAA</sequence>
<dbReference type="EMBL" id="MSPX01000019">
    <property type="protein sequence ID" value="OQP84608.1"/>
    <property type="molecule type" value="Genomic_DNA"/>
</dbReference>
<reference evidence="1 2" key="1">
    <citation type="journal article" date="2017" name="Antonie Van Leeuwenhoek">
        <title>Rhizobium rhizosphaerae sp. nov., a novel species isolated from rice rhizosphere.</title>
        <authorList>
            <person name="Zhao J.J."/>
            <person name="Zhang J."/>
            <person name="Zhang R.J."/>
            <person name="Zhang C.W."/>
            <person name="Yin H.Q."/>
            <person name="Zhang X.X."/>
        </authorList>
    </citation>
    <scope>NUCLEOTIDE SEQUENCE [LARGE SCALE GENOMIC DNA]</scope>
    <source>
        <strain evidence="1 2">RD15</strain>
    </source>
</reference>
<dbReference type="Proteomes" id="UP000192652">
    <property type="component" value="Unassembled WGS sequence"/>
</dbReference>
<keyword evidence="2" id="KW-1185">Reference proteome</keyword>
<accession>A0ABX3P8L3</accession>
<evidence type="ECO:0008006" key="3">
    <source>
        <dbReference type="Google" id="ProtNLM"/>
    </source>
</evidence>
<gene>
    <name evidence="1" type="ORF">BTR14_18425</name>
</gene>
<protein>
    <recommendedName>
        <fullName evidence="3">Antitoxin HicB</fullName>
    </recommendedName>
</protein>
<proteinExistence type="predicted"/>
<evidence type="ECO:0000313" key="1">
    <source>
        <dbReference type="EMBL" id="OQP84608.1"/>
    </source>
</evidence>
<evidence type="ECO:0000313" key="2">
    <source>
        <dbReference type="Proteomes" id="UP000192652"/>
    </source>
</evidence>
<dbReference type="InterPro" id="IPR035069">
    <property type="entry name" value="TTHA1013/TTHA0281-like"/>
</dbReference>
<name>A0ABX3P8L3_9HYPH</name>
<dbReference type="Gene3D" id="3.30.160.250">
    <property type="match status" value="1"/>
</dbReference>
<organism evidence="1 2">
    <name type="scientific">Xaviernesmea rhizosphaerae</name>
    <dbReference type="NCBI Taxonomy" id="1672749"/>
    <lineage>
        <taxon>Bacteria</taxon>
        <taxon>Pseudomonadati</taxon>
        <taxon>Pseudomonadota</taxon>
        <taxon>Alphaproteobacteria</taxon>
        <taxon>Hyphomicrobiales</taxon>
        <taxon>Rhizobiaceae</taxon>
        <taxon>Rhizobium/Agrobacterium group</taxon>
        <taxon>Xaviernesmea</taxon>
    </lineage>
</organism>
<comment type="caution">
    <text evidence="1">The sequence shown here is derived from an EMBL/GenBank/DDBJ whole genome shotgun (WGS) entry which is preliminary data.</text>
</comment>